<feature type="region of interest" description="Disordered" evidence="1">
    <location>
        <begin position="1"/>
        <end position="20"/>
    </location>
</feature>
<evidence type="ECO:0000313" key="3">
    <source>
        <dbReference type="Proteomes" id="UP000249061"/>
    </source>
</evidence>
<organism evidence="2 3">
    <name type="scientific">Archangium gephyra</name>
    <dbReference type="NCBI Taxonomy" id="48"/>
    <lineage>
        <taxon>Bacteria</taxon>
        <taxon>Pseudomonadati</taxon>
        <taxon>Myxococcota</taxon>
        <taxon>Myxococcia</taxon>
        <taxon>Myxococcales</taxon>
        <taxon>Cystobacterineae</taxon>
        <taxon>Archangiaceae</taxon>
        <taxon>Archangium</taxon>
    </lineage>
</organism>
<feature type="region of interest" description="Disordered" evidence="1">
    <location>
        <begin position="37"/>
        <end position="79"/>
    </location>
</feature>
<dbReference type="Proteomes" id="UP000249061">
    <property type="component" value="Unassembled WGS sequence"/>
</dbReference>
<dbReference type="AlphaFoldDB" id="A0A2W5URU5"/>
<accession>A0A2W5URU5</accession>
<proteinExistence type="predicted"/>
<protein>
    <submittedName>
        <fullName evidence="2">Uncharacterized protein</fullName>
    </submittedName>
</protein>
<dbReference type="EMBL" id="QFQP01000013">
    <property type="protein sequence ID" value="PZR11838.1"/>
    <property type="molecule type" value="Genomic_DNA"/>
</dbReference>
<comment type="caution">
    <text evidence="2">The sequence shown here is derived from an EMBL/GenBank/DDBJ whole genome shotgun (WGS) entry which is preliminary data.</text>
</comment>
<evidence type="ECO:0000256" key="1">
    <source>
        <dbReference type="SAM" id="MobiDB-lite"/>
    </source>
</evidence>
<evidence type="ECO:0000313" key="2">
    <source>
        <dbReference type="EMBL" id="PZR11838.1"/>
    </source>
</evidence>
<reference evidence="2 3" key="1">
    <citation type="submission" date="2017-08" db="EMBL/GenBank/DDBJ databases">
        <title>Infants hospitalized years apart are colonized by the same room-sourced microbial strains.</title>
        <authorList>
            <person name="Brooks B."/>
            <person name="Olm M.R."/>
            <person name="Firek B.A."/>
            <person name="Baker R."/>
            <person name="Thomas B.C."/>
            <person name="Morowitz M.J."/>
            <person name="Banfield J.F."/>
        </authorList>
    </citation>
    <scope>NUCLEOTIDE SEQUENCE [LARGE SCALE GENOMIC DNA]</scope>
    <source>
        <strain evidence="2">S2_003_000_R2_14</strain>
    </source>
</reference>
<sequence>MVASQPLQVPPSHRESAGHDWHWAPLMPHCAVVLPSTHAPSRQQPVQVDGEQVLPPASGRPASTVPASRGPEPASARSQ</sequence>
<gene>
    <name evidence="2" type="ORF">DI536_16000</name>
</gene>
<name>A0A2W5URU5_9BACT</name>